<sequence>MPPEETTPLQQDSSYGTSNFGSTTSTVNSPLGKIRNSTPEIRSSSTNNNTNINTDNNSSRTENLFSTGGLKIFKEYHDKGFSTFRAKSHARSFIRMIFKYFKFVGPSIILSVAYMDPGNYVTAVSAGALYQYKLLFTIFMSNLFAVFLQALCIKLGTVTGLDLAECCREHFPRWITLSIYVMAEFAIVATDLAEVVGMAIALDILFGIPLTFGVCLTVLDVLIILFAYKPKGDMKYVRYFEYLVSSLVFMTVICFVIELWNIGPVNKGDIFKGFLPSSQLLETKGLYLSCGIVGATVMPHSLYLGSGLVQPRLRDFDKKHGYFNDEETSSEEEVYKPSIHAINYSLKYSIVELVISLSSVAIFVNSAILIVAGDVLSGTPDAADADLYSIYDMLRTLLSPIAGTVFALAMLFSGQSSGIVCTLAGQMVAEGFIHWTVQPWVRRLITRSLAIVPCLFVAMFVGRKGLADVLTGSQVVLSLLLPFVSAPLIYFTAQKSIMSVPITPRLYRSSDGTLSTHKPTETSNDDYTEANNSNADSTAQTPLLAESSDGEPQTDSEPYDDIIIATTRRIEDENPDNLTEQHIGSRTTVPVTEDSESVTAETLSYKDMSNSTLTNVVAIIVLSLISGLNFFLIISAAMGADVNF</sequence>
<dbReference type="RefSeq" id="XP_031854209.1">
    <property type="nucleotide sequence ID" value="XM_031998318.1"/>
</dbReference>
<feature type="region of interest" description="Disordered" evidence="5">
    <location>
        <begin position="1"/>
        <end position="60"/>
    </location>
</feature>
<dbReference type="GeneID" id="43582418"/>
<accession>A0A5E8BQ59</accession>
<evidence type="ECO:0000256" key="4">
    <source>
        <dbReference type="ARBA" id="ARBA00023136"/>
    </source>
</evidence>
<evidence type="ECO:0000313" key="8">
    <source>
        <dbReference type="Proteomes" id="UP000398389"/>
    </source>
</evidence>
<dbReference type="AlphaFoldDB" id="A0A5E8BQ59"/>
<feature type="transmembrane region" description="Helical" evidence="6">
    <location>
        <begin position="240"/>
        <end position="262"/>
    </location>
</feature>
<dbReference type="PANTHER" id="PTHR11706:SF50">
    <property type="entry name" value="MANGANESE TRANSPORTER SMF2"/>
    <property type="match status" value="1"/>
</dbReference>
<feature type="transmembrane region" description="Helical" evidence="6">
    <location>
        <begin position="397"/>
        <end position="423"/>
    </location>
</feature>
<keyword evidence="8" id="KW-1185">Reference proteome</keyword>
<feature type="transmembrane region" description="Helical" evidence="6">
    <location>
        <begin position="206"/>
        <end position="228"/>
    </location>
</feature>
<feature type="transmembrane region" description="Helical" evidence="6">
    <location>
        <begin position="474"/>
        <end position="493"/>
    </location>
</feature>
<dbReference type="Proteomes" id="UP000398389">
    <property type="component" value="Unassembled WGS sequence"/>
</dbReference>
<dbReference type="OrthoDB" id="409173at2759"/>
<feature type="transmembrane region" description="Helical" evidence="6">
    <location>
        <begin position="616"/>
        <end position="638"/>
    </location>
</feature>
<evidence type="ECO:0000256" key="3">
    <source>
        <dbReference type="ARBA" id="ARBA00022989"/>
    </source>
</evidence>
<feature type="region of interest" description="Disordered" evidence="5">
    <location>
        <begin position="509"/>
        <end position="539"/>
    </location>
</feature>
<dbReference type="Pfam" id="PF01566">
    <property type="entry name" value="Nramp"/>
    <property type="match status" value="1"/>
</dbReference>
<dbReference type="PRINTS" id="PR00447">
    <property type="entry name" value="NATRESASSCMP"/>
</dbReference>
<reference evidence="7 8" key="1">
    <citation type="submission" date="2019-09" db="EMBL/GenBank/DDBJ databases">
        <authorList>
            <person name="Brejova B."/>
        </authorList>
    </citation>
    <scope>NUCLEOTIDE SEQUENCE [LARGE SCALE GENOMIC DNA]</scope>
</reference>
<proteinExistence type="inferred from homology"/>
<feature type="transmembrane region" description="Helical" evidence="6">
    <location>
        <begin position="174"/>
        <end position="200"/>
    </location>
</feature>
<feature type="transmembrane region" description="Helical" evidence="6">
    <location>
        <begin position="444"/>
        <end position="462"/>
    </location>
</feature>
<gene>
    <name evidence="7" type="ORF">SAPINGB_P003601</name>
</gene>
<evidence type="ECO:0000256" key="6">
    <source>
        <dbReference type="SAM" id="Phobius"/>
    </source>
</evidence>
<evidence type="ECO:0000256" key="1">
    <source>
        <dbReference type="ARBA" id="ARBA00004141"/>
    </source>
</evidence>
<evidence type="ECO:0000313" key="7">
    <source>
        <dbReference type="EMBL" id="VVT53493.1"/>
    </source>
</evidence>
<dbReference type="NCBIfam" id="NF037982">
    <property type="entry name" value="Nramp_1"/>
    <property type="match status" value="1"/>
</dbReference>
<dbReference type="GO" id="GO:0005384">
    <property type="term" value="F:manganese ion transmembrane transporter activity"/>
    <property type="evidence" value="ECO:0007669"/>
    <property type="project" value="TreeGrafter"/>
</dbReference>
<feature type="transmembrane region" description="Helical" evidence="6">
    <location>
        <begin position="134"/>
        <end position="153"/>
    </location>
</feature>
<keyword evidence="2 6" id="KW-0812">Transmembrane</keyword>
<evidence type="ECO:0000256" key="5">
    <source>
        <dbReference type="SAM" id="MobiDB-lite"/>
    </source>
</evidence>
<dbReference type="HAMAP" id="MF_00221">
    <property type="entry name" value="NRAMP"/>
    <property type="match status" value="1"/>
</dbReference>
<feature type="transmembrane region" description="Helical" evidence="6">
    <location>
        <begin position="97"/>
        <end position="114"/>
    </location>
</feature>
<evidence type="ECO:0000256" key="2">
    <source>
        <dbReference type="ARBA" id="ARBA00022692"/>
    </source>
</evidence>
<keyword evidence="4 6" id="KW-0472">Membrane</keyword>
<feature type="compositionally biased region" description="Polar residues" evidence="5">
    <location>
        <begin position="529"/>
        <end position="539"/>
    </location>
</feature>
<dbReference type="InterPro" id="IPR001046">
    <property type="entry name" value="NRAMP_fam"/>
</dbReference>
<keyword evidence="3 6" id="KW-1133">Transmembrane helix</keyword>
<feature type="compositionally biased region" description="Polar residues" evidence="5">
    <location>
        <begin position="7"/>
        <end position="40"/>
    </location>
</feature>
<name>A0A5E8BQ59_9ASCO</name>
<protein>
    <submittedName>
        <fullName evidence="7">Uncharacterized protein</fullName>
    </submittedName>
</protein>
<feature type="transmembrane region" description="Helical" evidence="6">
    <location>
        <begin position="286"/>
        <end position="309"/>
    </location>
</feature>
<organism evidence="7 8">
    <name type="scientific">Magnusiomyces paraingens</name>
    <dbReference type="NCBI Taxonomy" id="2606893"/>
    <lineage>
        <taxon>Eukaryota</taxon>
        <taxon>Fungi</taxon>
        <taxon>Dikarya</taxon>
        <taxon>Ascomycota</taxon>
        <taxon>Saccharomycotina</taxon>
        <taxon>Dipodascomycetes</taxon>
        <taxon>Dipodascales</taxon>
        <taxon>Dipodascaceae</taxon>
        <taxon>Magnusiomyces</taxon>
    </lineage>
</organism>
<dbReference type="GO" id="GO:0034755">
    <property type="term" value="P:iron ion transmembrane transport"/>
    <property type="evidence" value="ECO:0007669"/>
    <property type="project" value="TreeGrafter"/>
</dbReference>
<dbReference type="NCBIfam" id="TIGR01197">
    <property type="entry name" value="nramp"/>
    <property type="match status" value="1"/>
</dbReference>
<comment type="subcellular location">
    <subcellularLocation>
        <location evidence="1">Membrane</location>
        <topology evidence="1">Multi-pass membrane protein</topology>
    </subcellularLocation>
</comment>
<dbReference type="GO" id="GO:0005886">
    <property type="term" value="C:plasma membrane"/>
    <property type="evidence" value="ECO:0007669"/>
    <property type="project" value="TreeGrafter"/>
</dbReference>
<dbReference type="EMBL" id="CABVLU010000003">
    <property type="protein sequence ID" value="VVT53493.1"/>
    <property type="molecule type" value="Genomic_DNA"/>
</dbReference>
<feature type="compositionally biased region" description="Low complexity" evidence="5">
    <location>
        <begin position="41"/>
        <end position="60"/>
    </location>
</feature>
<dbReference type="GO" id="GO:0030026">
    <property type="term" value="P:intracellular manganese ion homeostasis"/>
    <property type="evidence" value="ECO:0007669"/>
    <property type="project" value="TreeGrafter"/>
</dbReference>
<feature type="transmembrane region" description="Helical" evidence="6">
    <location>
        <begin position="353"/>
        <end position="377"/>
    </location>
</feature>
<dbReference type="PANTHER" id="PTHR11706">
    <property type="entry name" value="SOLUTE CARRIER PROTEIN FAMILY 11 MEMBER"/>
    <property type="match status" value="1"/>
</dbReference>
<dbReference type="GO" id="GO:0015086">
    <property type="term" value="F:cadmium ion transmembrane transporter activity"/>
    <property type="evidence" value="ECO:0007669"/>
    <property type="project" value="TreeGrafter"/>
</dbReference>